<comment type="caution">
    <text evidence="1">The sequence shown here is derived from an EMBL/GenBank/DDBJ whole genome shotgun (WGS) entry which is preliminary data.</text>
</comment>
<accession>A0A6L7EUQ4</accession>
<organism evidence="1 2">
    <name type="scientific">Nocardioides flavescens</name>
    <dbReference type="NCBI Taxonomy" id="2691959"/>
    <lineage>
        <taxon>Bacteria</taxon>
        <taxon>Bacillati</taxon>
        <taxon>Actinomycetota</taxon>
        <taxon>Actinomycetes</taxon>
        <taxon>Propionibacteriales</taxon>
        <taxon>Nocardioidaceae</taxon>
        <taxon>Nocardioides</taxon>
    </lineage>
</organism>
<evidence type="ECO:0000313" key="2">
    <source>
        <dbReference type="Proteomes" id="UP000473325"/>
    </source>
</evidence>
<gene>
    <name evidence="1" type="ORF">GRQ65_16940</name>
</gene>
<name>A0A6L7EUQ4_9ACTN</name>
<keyword evidence="2" id="KW-1185">Reference proteome</keyword>
<dbReference type="Proteomes" id="UP000473325">
    <property type="component" value="Unassembled WGS sequence"/>
</dbReference>
<dbReference type="AlphaFoldDB" id="A0A6L7EUQ4"/>
<reference evidence="1 2" key="1">
    <citation type="submission" date="2019-12" db="EMBL/GenBank/DDBJ databases">
        <authorList>
            <person name="Kun Z."/>
        </authorList>
    </citation>
    <scope>NUCLEOTIDE SEQUENCE [LARGE SCALE GENOMIC DNA]</scope>
    <source>
        <strain evidence="1 2">YIM 123512</strain>
    </source>
</reference>
<dbReference type="EMBL" id="WUEK01000011">
    <property type="protein sequence ID" value="MXG91237.1"/>
    <property type="molecule type" value="Genomic_DNA"/>
</dbReference>
<dbReference type="RefSeq" id="WP_160879173.1">
    <property type="nucleotide sequence ID" value="NZ_WUEK01000011.1"/>
</dbReference>
<protein>
    <recommendedName>
        <fullName evidence="3">Transcriptional regulator, AbiEi antitoxin, Type IV TA system</fullName>
    </recommendedName>
</protein>
<evidence type="ECO:0008006" key="3">
    <source>
        <dbReference type="Google" id="ProtNLM"/>
    </source>
</evidence>
<proteinExistence type="predicted"/>
<sequence length="320" mass="35953">MDTTDAPDPFDVWLRLRRELVAENWKDRGIVRMLQNGAWHRPRRGAYVESPAWKALDASGQHVVRTRAAMRAARTEVAVSHVSAAIFHGGPTWGLDLTDVHLTRKDGKVGRDEAGIHQHCGVIETGDLQDVRGFDVMSPARVALEVSTMSPLGPSLAVLNDFLHRGLTTPEEVRRRYDAGIVCWPDSRVTELVVRMGDPRIESVLETRIFLLCREAGLPAPVPQYEVIDPATGVVIARLDFCWPELGAWVEADGKVKYTSGLRPGQDPAEVVFREKRREDRIRELTGFRLMRLVWSDLSTPEATKRRLRHLVHPGQIEAS</sequence>
<evidence type="ECO:0000313" key="1">
    <source>
        <dbReference type="EMBL" id="MXG91237.1"/>
    </source>
</evidence>